<keyword evidence="4" id="KW-0496">Mitochondrion</keyword>
<evidence type="ECO:0000256" key="6">
    <source>
        <dbReference type="ARBA" id="ARBA00038073"/>
    </source>
</evidence>
<evidence type="ECO:0000256" key="4">
    <source>
        <dbReference type="ARBA" id="ARBA00023128"/>
    </source>
</evidence>
<keyword evidence="5" id="KW-0687">Ribonucleoprotein</keyword>
<dbReference type="PANTHER" id="PTHR28554:SF1">
    <property type="entry name" value="LARGE RIBOSOMAL SUBUNIT PROTEIN ML45"/>
    <property type="match status" value="1"/>
</dbReference>
<dbReference type="Pfam" id="PF04280">
    <property type="entry name" value="Tim44"/>
    <property type="match status" value="1"/>
</dbReference>
<reference evidence="10 11" key="1">
    <citation type="journal article" date="2023" name="Commun. Biol.">
        <title>Reorganization of the ancestral sex-determining regions during the evolution of trioecy in Pleodorina starrii.</title>
        <authorList>
            <person name="Takahashi K."/>
            <person name="Suzuki S."/>
            <person name="Kawai-Toyooka H."/>
            <person name="Yamamoto K."/>
            <person name="Hamaji T."/>
            <person name="Ootsuki R."/>
            <person name="Yamaguchi H."/>
            <person name="Kawachi M."/>
            <person name="Higashiyama T."/>
            <person name="Nozaki H."/>
        </authorList>
    </citation>
    <scope>NUCLEOTIDE SEQUENCE [LARGE SCALE GENOMIC DNA]</scope>
    <source>
        <strain evidence="10 11">NIES-4479</strain>
    </source>
</reference>
<dbReference type="GO" id="GO:0005840">
    <property type="term" value="C:ribosome"/>
    <property type="evidence" value="ECO:0007669"/>
    <property type="project" value="UniProtKB-KW"/>
</dbReference>
<evidence type="ECO:0000256" key="1">
    <source>
        <dbReference type="ARBA" id="ARBA00004173"/>
    </source>
</evidence>
<dbReference type="GO" id="GO:0005739">
    <property type="term" value="C:mitochondrion"/>
    <property type="evidence" value="ECO:0007669"/>
    <property type="project" value="UniProtKB-SubCell"/>
</dbReference>
<keyword evidence="11" id="KW-1185">Reference proteome</keyword>
<proteinExistence type="inferred from homology"/>
<comment type="caution">
    <text evidence="10">The sequence shown here is derived from an EMBL/GenBank/DDBJ whole genome shotgun (WGS) entry which is preliminary data.</text>
</comment>
<dbReference type="AlphaFoldDB" id="A0A9W6BPU9"/>
<evidence type="ECO:0000256" key="8">
    <source>
        <dbReference type="ARBA" id="ARBA00043031"/>
    </source>
</evidence>
<dbReference type="InterPro" id="IPR051975">
    <property type="entry name" value="mtLSU_mL45"/>
</dbReference>
<dbReference type="SUPFAM" id="SSF54427">
    <property type="entry name" value="NTF2-like"/>
    <property type="match status" value="1"/>
</dbReference>
<keyword evidence="2" id="KW-0809">Transit peptide</keyword>
<dbReference type="PANTHER" id="PTHR28554">
    <property type="entry name" value="39S RIBOSOMAL PROTEIN L45, MITOCHONDRIAL"/>
    <property type="match status" value="1"/>
</dbReference>
<name>A0A9W6BPU9_9CHLO</name>
<comment type="similarity">
    <text evidence="6">Belongs to the mitochondrion-specific ribosomal protein mL45 family.</text>
</comment>
<evidence type="ECO:0000259" key="9">
    <source>
        <dbReference type="Pfam" id="PF04280"/>
    </source>
</evidence>
<keyword evidence="3" id="KW-0689">Ribosomal protein</keyword>
<evidence type="ECO:0000256" key="5">
    <source>
        <dbReference type="ARBA" id="ARBA00023274"/>
    </source>
</evidence>
<dbReference type="InterPro" id="IPR032710">
    <property type="entry name" value="NTF2-like_dom_sf"/>
</dbReference>
<dbReference type="EMBL" id="BRXU01000014">
    <property type="protein sequence ID" value="GLC55893.1"/>
    <property type="molecule type" value="Genomic_DNA"/>
</dbReference>
<accession>A0A9W6BPU9</accession>
<protein>
    <recommendedName>
        <fullName evidence="7">Large ribosomal subunit protein mL45</fullName>
    </recommendedName>
    <alternativeName>
        <fullName evidence="8">39S ribosomal protein L45, mitochondrial</fullName>
    </alternativeName>
</protein>
<gene>
    <name evidence="10" type="primary">PLEST002837</name>
    <name evidence="10" type="ORF">PLESTB_001040800</name>
</gene>
<feature type="domain" description="Tim44-like" evidence="9">
    <location>
        <begin position="145"/>
        <end position="294"/>
    </location>
</feature>
<evidence type="ECO:0000313" key="10">
    <source>
        <dbReference type="EMBL" id="GLC55893.1"/>
    </source>
</evidence>
<evidence type="ECO:0000313" key="11">
    <source>
        <dbReference type="Proteomes" id="UP001165080"/>
    </source>
</evidence>
<evidence type="ECO:0000256" key="2">
    <source>
        <dbReference type="ARBA" id="ARBA00022946"/>
    </source>
</evidence>
<dbReference type="Gene3D" id="3.10.450.240">
    <property type="match status" value="1"/>
</dbReference>
<dbReference type="GO" id="GO:1990904">
    <property type="term" value="C:ribonucleoprotein complex"/>
    <property type="evidence" value="ECO:0007669"/>
    <property type="project" value="UniProtKB-KW"/>
</dbReference>
<dbReference type="InterPro" id="IPR007379">
    <property type="entry name" value="Tim44-like_dom"/>
</dbReference>
<comment type="subcellular location">
    <subcellularLocation>
        <location evidence="1">Mitochondrion</location>
    </subcellularLocation>
</comment>
<sequence>MSQRHAALGVVGIGMALRNAVQQAGGWYARPAGSLITSQPSTSFAAASVMLSPTQSMSSMRPTSLGFDPWSFFDYRKFVYPDVYDTNEALLCNRYKTHGSVIDRYVPPKPFTHWNPLLDPELDRRTKYFNFRLYASFICYRSLWGFSKPELQARILAAYKSVHLALATGDMRYAEPYVTENMLMRLNGEVSKRGRAARVEWRMASEPDPRDIRLVSGSVVHNPLKQGRLHFVQWTARIPSRQVVAVYDARGNLLAGDPEKELEVVDYWVFERPVLKALVAPRPGPQGADWRLLERLQC</sequence>
<dbReference type="Proteomes" id="UP001165080">
    <property type="component" value="Unassembled WGS sequence"/>
</dbReference>
<evidence type="ECO:0000256" key="3">
    <source>
        <dbReference type="ARBA" id="ARBA00022980"/>
    </source>
</evidence>
<organism evidence="10 11">
    <name type="scientific">Pleodorina starrii</name>
    <dbReference type="NCBI Taxonomy" id="330485"/>
    <lineage>
        <taxon>Eukaryota</taxon>
        <taxon>Viridiplantae</taxon>
        <taxon>Chlorophyta</taxon>
        <taxon>core chlorophytes</taxon>
        <taxon>Chlorophyceae</taxon>
        <taxon>CS clade</taxon>
        <taxon>Chlamydomonadales</taxon>
        <taxon>Volvocaceae</taxon>
        <taxon>Pleodorina</taxon>
    </lineage>
</organism>
<evidence type="ECO:0000256" key="7">
    <source>
        <dbReference type="ARBA" id="ARBA00039448"/>
    </source>
</evidence>